<reference evidence="7" key="1">
    <citation type="submission" date="2023-03" db="EMBL/GenBank/DDBJ databases">
        <title>Andean soil-derived lignocellulolytic bacterial consortium as a source of novel taxa and putative plastic-active enzymes.</title>
        <authorList>
            <person name="Diaz-Garcia L."/>
            <person name="Chuvochina M."/>
            <person name="Feuerriegel G."/>
            <person name="Bunk B."/>
            <person name="Sproer C."/>
            <person name="Streit W.R."/>
            <person name="Rodriguez L.M."/>
            <person name="Overmann J."/>
            <person name="Jimenez D.J."/>
        </authorList>
    </citation>
    <scope>NUCLEOTIDE SEQUENCE</scope>
    <source>
        <strain evidence="7">MAG 2441</strain>
    </source>
</reference>
<evidence type="ECO:0000256" key="5">
    <source>
        <dbReference type="ARBA" id="ARBA00023136"/>
    </source>
</evidence>
<evidence type="ECO:0000256" key="6">
    <source>
        <dbReference type="RuleBase" id="RU363041"/>
    </source>
</evidence>
<dbReference type="InterPro" id="IPR002781">
    <property type="entry name" value="TM_pro_TauE-like"/>
</dbReference>
<keyword evidence="5 6" id="KW-0472">Membrane</keyword>
<dbReference type="Pfam" id="PF01925">
    <property type="entry name" value="TauE"/>
    <property type="match status" value="1"/>
</dbReference>
<name>A0AA95JB49_9BACL</name>
<feature type="transmembrane region" description="Helical" evidence="6">
    <location>
        <begin position="50"/>
        <end position="70"/>
    </location>
</feature>
<protein>
    <recommendedName>
        <fullName evidence="6">Probable membrane transporter protein</fullName>
    </recommendedName>
</protein>
<dbReference type="GO" id="GO:0005886">
    <property type="term" value="C:plasma membrane"/>
    <property type="evidence" value="ECO:0007669"/>
    <property type="project" value="UniProtKB-SubCell"/>
</dbReference>
<keyword evidence="4 6" id="KW-1133">Transmembrane helix</keyword>
<gene>
    <name evidence="7" type="ORF">P0Y55_13735</name>
</gene>
<dbReference type="EMBL" id="CP119317">
    <property type="protein sequence ID" value="WEK53631.1"/>
    <property type="molecule type" value="Genomic_DNA"/>
</dbReference>
<evidence type="ECO:0000256" key="4">
    <source>
        <dbReference type="ARBA" id="ARBA00022989"/>
    </source>
</evidence>
<feature type="transmembrane region" description="Helical" evidence="6">
    <location>
        <begin position="82"/>
        <end position="99"/>
    </location>
</feature>
<evidence type="ECO:0000313" key="7">
    <source>
        <dbReference type="EMBL" id="WEK53631.1"/>
    </source>
</evidence>
<evidence type="ECO:0000256" key="2">
    <source>
        <dbReference type="ARBA" id="ARBA00009142"/>
    </source>
</evidence>
<evidence type="ECO:0000313" key="8">
    <source>
        <dbReference type="Proteomes" id="UP001178662"/>
    </source>
</evidence>
<sequence length="275" mass="29232">MWLALMLLLLVGIVAALFGSIVGLGGGIIIVPVLVLLGKPLVGEVVTSQVAVGTSLAVLIFTALSATYTYRKQGKVDFRTGWLLFITSGPAAMLGAQLTNGIQQGPFQLSFGLFMFVMFGLMVARERLKPLNINWRIKRTFTEGNGTVHTYGYNLSLALIIGAAVGLCSGLFGIGGGSLFVPIMVLLFRFPPHVATATSMFVILLSSITGSGVHVWNGNVDWLLFAALAPGAIIGGRIGALIAARLSGKQLMWLLRATLLAMAIYLIIEGIRELK</sequence>
<dbReference type="AlphaFoldDB" id="A0AA95JB49"/>
<evidence type="ECO:0000256" key="3">
    <source>
        <dbReference type="ARBA" id="ARBA00022692"/>
    </source>
</evidence>
<feature type="transmembrane region" description="Helical" evidence="6">
    <location>
        <begin position="222"/>
        <end position="244"/>
    </location>
</feature>
<feature type="transmembrane region" description="Helical" evidence="6">
    <location>
        <begin position="7"/>
        <end position="38"/>
    </location>
</feature>
<comment type="similarity">
    <text evidence="2 6">Belongs to the 4-toluene sulfonate uptake permease (TSUP) (TC 2.A.102) family.</text>
</comment>
<organism evidence="7 8">
    <name type="scientific">Candidatus Cohnella colombiensis</name>
    <dbReference type="NCBI Taxonomy" id="3121368"/>
    <lineage>
        <taxon>Bacteria</taxon>
        <taxon>Bacillati</taxon>
        <taxon>Bacillota</taxon>
        <taxon>Bacilli</taxon>
        <taxon>Bacillales</taxon>
        <taxon>Paenibacillaceae</taxon>
        <taxon>Cohnella</taxon>
    </lineage>
</organism>
<accession>A0AA95JB49</accession>
<keyword evidence="8" id="KW-1185">Reference proteome</keyword>
<dbReference type="PANTHER" id="PTHR43701:SF2">
    <property type="entry name" value="MEMBRANE TRANSPORTER PROTEIN YJNA-RELATED"/>
    <property type="match status" value="1"/>
</dbReference>
<proteinExistence type="inferred from homology"/>
<feature type="transmembrane region" description="Helical" evidence="6">
    <location>
        <begin position="105"/>
        <end position="124"/>
    </location>
</feature>
<keyword evidence="6" id="KW-1003">Cell membrane</keyword>
<dbReference type="Proteomes" id="UP001178662">
    <property type="component" value="Chromosome"/>
</dbReference>
<keyword evidence="3 6" id="KW-0812">Transmembrane</keyword>
<dbReference type="InterPro" id="IPR051598">
    <property type="entry name" value="TSUP/Inactive_protease-like"/>
</dbReference>
<feature type="transmembrane region" description="Helical" evidence="6">
    <location>
        <begin position="251"/>
        <end position="268"/>
    </location>
</feature>
<feature type="transmembrane region" description="Helical" evidence="6">
    <location>
        <begin position="197"/>
        <end position="216"/>
    </location>
</feature>
<comment type="subcellular location">
    <subcellularLocation>
        <location evidence="6">Cell membrane</location>
        <topology evidence="6">Multi-pass membrane protein</topology>
    </subcellularLocation>
    <subcellularLocation>
        <location evidence="1">Membrane</location>
        <topology evidence="1">Multi-pass membrane protein</topology>
    </subcellularLocation>
</comment>
<evidence type="ECO:0000256" key="1">
    <source>
        <dbReference type="ARBA" id="ARBA00004141"/>
    </source>
</evidence>
<dbReference type="PANTHER" id="PTHR43701">
    <property type="entry name" value="MEMBRANE TRANSPORTER PROTEIN MJ0441-RELATED"/>
    <property type="match status" value="1"/>
</dbReference>